<protein>
    <submittedName>
        <fullName evidence="1">Uncharacterized protein</fullName>
    </submittedName>
</protein>
<evidence type="ECO:0000313" key="1">
    <source>
        <dbReference type="EMBL" id="KOF99870.1"/>
    </source>
</evidence>
<dbReference type="EMBL" id="KQ415876">
    <property type="protein sequence ID" value="KOF99870.1"/>
    <property type="molecule type" value="Genomic_DNA"/>
</dbReference>
<accession>A0A0L8IFT2</accession>
<organism evidence="1">
    <name type="scientific">Octopus bimaculoides</name>
    <name type="common">California two-spotted octopus</name>
    <dbReference type="NCBI Taxonomy" id="37653"/>
    <lineage>
        <taxon>Eukaryota</taxon>
        <taxon>Metazoa</taxon>
        <taxon>Spiralia</taxon>
        <taxon>Lophotrochozoa</taxon>
        <taxon>Mollusca</taxon>
        <taxon>Cephalopoda</taxon>
        <taxon>Coleoidea</taxon>
        <taxon>Octopodiformes</taxon>
        <taxon>Octopoda</taxon>
        <taxon>Incirrata</taxon>
        <taxon>Octopodidae</taxon>
        <taxon>Octopus</taxon>
    </lineage>
</organism>
<proteinExistence type="predicted"/>
<name>A0A0L8IFT2_OCTBM</name>
<gene>
    <name evidence="1" type="ORF">OCBIM_22010386mg</name>
</gene>
<dbReference type="AlphaFoldDB" id="A0A0L8IFT2"/>
<sequence length="52" mass="6083">MRCCDTGNGCFLQLVPHVGEIFVVIVHFSCLVFEKSYLIQFYRLLILNIQYV</sequence>
<reference evidence="1" key="1">
    <citation type="submission" date="2015-07" db="EMBL/GenBank/DDBJ databases">
        <title>MeaNS - Measles Nucleotide Surveillance Program.</title>
        <authorList>
            <person name="Tran T."/>
            <person name="Druce J."/>
        </authorList>
    </citation>
    <scope>NUCLEOTIDE SEQUENCE</scope>
    <source>
        <strain evidence="1">UCB-OBI-ISO-001</strain>
        <tissue evidence="1">Gonad</tissue>
    </source>
</reference>